<dbReference type="OrthoDB" id="1937912at2759"/>
<dbReference type="GO" id="GO:0010484">
    <property type="term" value="F:histone H3 acetyltransferase activity"/>
    <property type="evidence" value="ECO:0000318"/>
    <property type="project" value="GO_Central"/>
</dbReference>
<dbReference type="PRINTS" id="PR00503">
    <property type="entry name" value="BROMODOMAIN"/>
</dbReference>
<dbReference type="SUPFAM" id="SSF55729">
    <property type="entry name" value="Acyl-CoA N-acyltransferases (Nat)"/>
    <property type="match status" value="1"/>
</dbReference>
<keyword evidence="4" id="KW-0808">Transferase</keyword>
<name>A8HY46_CHLRE</name>
<keyword evidence="14" id="KW-1185">Reference proteome</keyword>
<proteinExistence type="inferred from homology"/>
<feature type="region of interest" description="Disordered" evidence="12">
    <location>
        <begin position="1"/>
        <end position="75"/>
    </location>
</feature>
<dbReference type="GO" id="GO:0005634">
    <property type="term" value="C:nucleus"/>
    <property type="evidence" value="ECO:0007669"/>
    <property type="project" value="UniProtKB-SubCell"/>
</dbReference>
<dbReference type="Gramene" id="PNW81685">
    <property type="protein sequence ID" value="PNW81685"/>
    <property type="gene ID" value="CHLRE_06g256200v5"/>
</dbReference>
<protein>
    <recommendedName>
        <fullName evidence="3">histone acetyltransferase</fullName>
        <ecNumber evidence="3">2.3.1.48</ecNumber>
    </recommendedName>
</protein>
<dbReference type="RefSeq" id="XP_001696370.1">
    <property type="nucleotide sequence ID" value="XM_001696318.2"/>
</dbReference>
<dbReference type="Gene3D" id="1.20.920.10">
    <property type="entry name" value="Bromodomain-like"/>
    <property type="match status" value="1"/>
</dbReference>
<dbReference type="FunCoup" id="A8HY46">
    <property type="interactions" value="1066"/>
</dbReference>
<dbReference type="SUPFAM" id="SSF47370">
    <property type="entry name" value="Bromodomain"/>
    <property type="match status" value="1"/>
</dbReference>
<evidence type="ECO:0000256" key="6">
    <source>
        <dbReference type="ARBA" id="ARBA00023015"/>
    </source>
</evidence>
<dbReference type="EC" id="2.3.1.48" evidence="3"/>
<dbReference type="InterPro" id="IPR018359">
    <property type="entry name" value="Bromodomain_CS"/>
</dbReference>
<evidence type="ECO:0000313" key="13">
    <source>
        <dbReference type="EMBL" id="PNW81685.1"/>
    </source>
</evidence>
<dbReference type="GO" id="GO:0000123">
    <property type="term" value="C:histone acetyltransferase complex"/>
    <property type="evidence" value="ECO:0000318"/>
    <property type="project" value="GO_Central"/>
</dbReference>
<comment type="subcellular location">
    <subcellularLocation>
        <location evidence="1">Nucleus</location>
    </subcellularLocation>
</comment>
<dbReference type="Pfam" id="PF00583">
    <property type="entry name" value="Acetyltransf_1"/>
    <property type="match status" value="1"/>
</dbReference>
<keyword evidence="11" id="KW-0012">Acyltransferase</keyword>
<evidence type="ECO:0000256" key="8">
    <source>
        <dbReference type="ARBA" id="ARBA00023159"/>
    </source>
</evidence>
<feature type="compositionally biased region" description="Low complexity" evidence="12">
    <location>
        <begin position="36"/>
        <end position="69"/>
    </location>
</feature>
<dbReference type="EMBL" id="CM008967">
    <property type="protein sequence ID" value="PNW81685.1"/>
    <property type="molecule type" value="Genomic_DNA"/>
</dbReference>
<keyword evidence="10" id="KW-0539">Nucleus</keyword>
<evidence type="ECO:0000256" key="9">
    <source>
        <dbReference type="ARBA" id="ARBA00023163"/>
    </source>
</evidence>
<dbReference type="PROSITE" id="PS50014">
    <property type="entry name" value="BROMODOMAIN_2"/>
    <property type="match status" value="1"/>
</dbReference>
<dbReference type="GO" id="GO:0006338">
    <property type="term" value="P:chromatin remodeling"/>
    <property type="evidence" value="ECO:0000318"/>
    <property type="project" value="GO_Central"/>
</dbReference>
<dbReference type="GO" id="GO:0045944">
    <property type="term" value="P:positive regulation of transcription by RNA polymerase II"/>
    <property type="evidence" value="ECO:0000318"/>
    <property type="project" value="GO_Central"/>
</dbReference>
<dbReference type="PANTHER" id="PTHR45750">
    <property type="entry name" value="GH11602P"/>
    <property type="match status" value="1"/>
</dbReference>
<dbReference type="Gene3D" id="3.40.630.30">
    <property type="match status" value="1"/>
</dbReference>
<evidence type="ECO:0000256" key="5">
    <source>
        <dbReference type="ARBA" id="ARBA00022853"/>
    </source>
</evidence>
<sequence>MSDEAPPTKRQCIEQVQSHAGPIDANGEVKVEPRSDAAVAAQQAAQAKERSAASQLVQEPAGPGPSSSSARDRPYIAPGAYSQREEALIKREQDGDIAFRYVFNNDDPQNLIYLVGLKNIFSKQLPNMPKEYIVRLVFDRRHRSVALLKRNGTVIGGITYRAFHEQAFGEIAFCAVTSHEQVKGYGTRLMNQTKEFARTVDRLTHFLTYADNNAVGYFEKQGFTREITLARERWQGYIKDYDGGTLMECVMHPRVSYTALPDLIRTQRLALDDRVRQVSNSHVVRTGLRHFQEEDARLAAATAAAAAAAGAAGGRGAGGVGAGAPAGDAAAATADTDPALRRRMLDIGGIPGVREAGWSPDMVQQGPRFRLLLDEAGAGPAVEAGSEALHRFLVLLLEHVKGLEDAWPFRERVAVQDAPDYYDIIKDPMALDVMEERLASRGYYVTLDIFTADLRRVFDNCRLYNAPDTIYYKLANKLEAQVNAFMSNHVLYEDEAGPAAAAAAAAAGTGAGAGAGR</sequence>
<organism evidence="13 14">
    <name type="scientific">Chlamydomonas reinhardtii</name>
    <name type="common">Chlamydomonas smithii</name>
    <dbReference type="NCBI Taxonomy" id="3055"/>
    <lineage>
        <taxon>Eukaryota</taxon>
        <taxon>Viridiplantae</taxon>
        <taxon>Chlorophyta</taxon>
        <taxon>core chlorophytes</taxon>
        <taxon>Chlorophyceae</taxon>
        <taxon>CS clade</taxon>
        <taxon>Chlamydomonadales</taxon>
        <taxon>Chlamydomonadaceae</taxon>
        <taxon>Chlamydomonas</taxon>
    </lineage>
</organism>
<dbReference type="Proteomes" id="UP000006906">
    <property type="component" value="Chromosome 6"/>
</dbReference>
<accession>A8HY46</accession>
<dbReference type="GeneID" id="5722120"/>
<dbReference type="Pfam" id="PF00439">
    <property type="entry name" value="Bromodomain"/>
    <property type="match status" value="1"/>
</dbReference>
<dbReference type="CDD" id="cd05509">
    <property type="entry name" value="Bromo_gcn5_like"/>
    <property type="match status" value="1"/>
</dbReference>
<evidence type="ECO:0000256" key="1">
    <source>
        <dbReference type="ARBA" id="ARBA00004123"/>
    </source>
</evidence>
<evidence type="ECO:0000256" key="12">
    <source>
        <dbReference type="SAM" id="MobiDB-lite"/>
    </source>
</evidence>
<evidence type="ECO:0000256" key="7">
    <source>
        <dbReference type="ARBA" id="ARBA00023117"/>
    </source>
</evidence>
<evidence type="ECO:0000313" key="14">
    <source>
        <dbReference type="Proteomes" id="UP000006906"/>
    </source>
</evidence>
<dbReference type="HOGENOM" id="CLU_015741_0_1_1"/>
<evidence type="ECO:0000256" key="4">
    <source>
        <dbReference type="ARBA" id="ARBA00022679"/>
    </source>
</evidence>
<dbReference type="InterPro" id="IPR001487">
    <property type="entry name" value="Bromodomain"/>
</dbReference>
<evidence type="ECO:0000256" key="11">
    <source>
        <dbReference type="ARBA" id="ARBA00023315"/>
    </source>
</evidence>
<dbReference type="PROSITE" id="PS51186">
    <property type="entry name" value="GNAT"/>
    <property type="match status" value="1"/>
</dbReference>
<keyword evidence="5" id="KW-0156">Chromatin regulator</keyword>
<dbReference type="KEGG" id="cre:CHLRE_06g256200v5"/>
<keyword evidence="8" id="KW-0010">Activator</keyword>
<dbReference type="PROSITE" id="PS00633">
    <property type="entry name" value="BROMODOMAIN_1"/>
    <property type="match status" value="1"/>
</dbReference>
<keyword evidence="6" id="KW-0805">Transcription regulation</keyword>
<dbReference type="CDD" id="cd04301">
    <property type="entry name" value="NAT_SF"/>
    <property type="match status" value="1"/>
</dbReference>
<dbReference type="eggNOG" id="KOG1472">
    <property type="taxonomic scope" value="Eukaryota"/>
</dbReference>
<dbReference type="InterPro" id="IPR000182">
    <property type="entry name" value="GNAT_dom"/>
</dbReference>
<dbReference type="SMART" id="SM00297">
    <property type="entry name" value="BROMO"/>
    <property type="match status" value="1"/>
</dbReference>
<dbReference type="STRING" id="3055.A8HY46"/>
<gene>
    <name evidence="13" type="ORF">CHLRE_06g256200v5</name>
</gene>
<evidence type="ECO:0000256" key="2">
    <source>
        <dbReference type="ARBA" id="ARBA00008607"/>
    </source>
</evidence>
<dbReference type="InParanoid" id="A8HY46"/>
<dbReference type="InterPro" id="IPR016181">
    <property type="entry name" value="Acyl_CoA_acyltransferase"/>
</dbReference>
<comment type="similarity">
    <text evidence="2">Belongs to the acetyltransferase family. GCN5 subfamily.</text>
</comment>
<evidence type="ECO:0000256" key="3">
    <source>
        <dbReference type="ARBA" id="ARBA00013184"/>
    </source>
</evidence>
<dbReference type="AlphaFoldDB" id="A8HY46"/>
<keyword evidence="7" id="KW-0103">Bromodomain</keyword>
<dbReference type="InterPro" id="IPR037800">
    <property type="entry name" value="GCN5"/>
</dbReference>
<dbReference type="PANTHER" id="PTHR45750:SF3">
    <property type="entry name" value="HISTONE ACETYLTRANSFERASE"/>
    <property type="match status" value="1"/>
</dbReference>
<reference evidence="13 14" key="1">
    <citation type="journal article" date="2007" name="Science">
        <title>The Chlamydomonas genome reveals the evolution of key animal and plant functions.</title>
        <authorList>
            <person name="Merchant S.S."/>
            <person name="Prochnik S.E."/>
            <person name="Vallon O."/>
            <person name="Harris E.H."/>
            <person name="Karpowicz S.J."/>
            <person name="Witman G.B."/>
            <person name="Terry A."/>
            <person name="Salamov A."/>
            <person name="Fritz-Laylin L.K."/>
            <person name="Marechal-Drouard L."/>
            <person name="Marshall W.F."/>
            <person name="Qu L.H."/>
            <person name="Nelson D.R."/>
            <person name="Sanderfoot A.A."/>
            <person name="Spalding M.H."/>
            <person name="Kapitonov V.V."/>
            <person name="Ren Q."/>
            <person name="Ferris P."/>
            <person name="Lindquist E."/>
            <person name="Shapiro H."/>
            <person name="Lucas S.M."/>
            <person name="Grimwood J."/>
            <person name="Schmutz J."/>
            <person name="Cardol P."/>
            <person name="Cerutti H."/>
            <person name="Chanfreau G."/>
            <person name="Chen C.L."/>
            <person name="Cognat V."/>
            <person name="Croft M.T."/>
            <person name="Dent R."/>
            <person name="Dutcher S."/>
            <person name="Fernandez E."/>
            <person name="Fukuzawa H."/>
            <person name="Gonzalez-Ballester D."/>
            <person name="Gonzalez-Halphen D."/>
            <person name="Hallmann A."/>
            <person name="Hanikenne M."/>
            <person name="Hippler M."/>
            <person name="Inwood W."/>
            <person name="Jabbari K."/>
            <person name="Kalanon M."/>
            <person name="Kuras R."/>
            <person name="Lefebvre P.A."/>
            <person name="Lemaire S.D."/>
            <person name="Lobanov A.V."/>
            <person name="Lohr M."/>
            <person name="Manuell A."/>
            <person name="Meier I."/>
            <person name="Mets L."/>
            <person name="Mittag M."/>
            <person name="Mittelmeier T."/>
            <person name="Moroney J.V."/>
            <person name="Moseley J."/>
            <person name="Napoli C."/>
            <person name="Nedelcu A.M."/>
            <person name="Niyogi K."/>
            <person name="Novoselov S.V."/>
            <person name="Paulsen I.T."/>
            <person name="Pazour G."/>
            <person name="Purton S."/>
            <person name="Ral J.P."/>
            <person name="Riano-Pachon D.M."/>
            <person name="Riekhof W."/>
            <person name="Rymarquis L."/>
            <person name="Schroda M."/>
            <person name="Stern D."/>
            <person name="Umen J."/>
            <person name="Willows R."/>
            <person name="Wilson N."/>
            <person name="Zimmer S.L."/>
            <person name="Allmer J."/>
            <person name="Balk J."/>
            <person name="Bisova K."/>
            <person name="Chen C.J."/>
            <person name="Elias M."/>
            <person name="Gendler K."/>
            <person name="Hauser C."/>
            <person name="Lamb M.R."/>
            <person name="Ledford H."/>
            <person name="Long J.C."/>
            <person name="Minagawa J."/>
            <person name="Page M.D."/>
            <person name="Pan J."/>
            <person name="Pootakham W."/>
            <person name="Roje S."/>
            <person name="Rose A."/>
            <person name="Stahlberg E."/>
            <person name="Terauchi A.M."/>
            <person name="Yang P."/>
            <person name="Ball S."/>
            <person name="Bowler C."/>
            <person name="Dieckmann C.L."/>
            <person name="Gladyshev V.N."/>
            <person name="Green P."/>
            <person name="Jorgensen R."/>
            <person name="Mayfield S."/>
            <person name="Mueller-Roeber B."/>
            <person name="Rajamani S."/>
            <person name="Sayre R.T."/>
            <person name="Brokstein P."/>
            <person name="Dubchak I."/>
            <person name="Goodstein D."/>
            <person name="Hornick L."/>
            <person name="Huang Y.W."/>
            <person name="Jhaveri J."/>
            <person name="Luo Y."/>
            <person name="Martinez D."/>
            <person name="Ngau W.C."/>
            <person name="Otillar B."/>
            <person name="Poliakov A."/>
            <person name="Porter A."/>
            <person name="Szajkowski L."/>
            <person name="Werner G."/>
            <person name="Zhou K."/>
            <person name="Grigoriev I.V."/>
            <person name="Rokhsar D.S."/>
            <person name="Grossman A.R."/>
        </authorList>
    </citation>
    <scope>NUCLEOTIDE SEQUENCE [LARGE SCALE GENOMIC DNA]</scope>
    <source>
        <strain evidence="14">CC-503</strain>
    </source>
</reference>
<keyword evidence="9" id="KW-0804">Transcription</keyword>
<dbReference type="PaxDb" id="3055-EDP08347"/>
<dbReference type="InterPro" id="IPR036427">
    <property type="entry name" value="Bromodomain-like_sf"/>
</dbReference>
<evidence type="ECO:0000256" key="10">
    <source>
        <dbReference type="ARBA" id="ARBA00023242"/>
    </source>
</evidence>